<dbReference type="InterPro" id="IPR050093">
    <property type="entry name" value="ABC_SmlMolc_Importer"/>
</dbReference>
<keyword evidence="2" id="KW-1003">Cell membrane</keyword>
<dbReference type="PROSITE" id="PS50893">
    <property type="entry name" value="ABC_TRANSPORTER_2"/>
    <property type="match status" value="1"/>
</dbReference>
<name>A0ABV6BA61_9DEIO</name>
<dbReference type="InterPro" id="IPR027417">
    <property type="entry name" value="P-loop_NTPase"/>
</dbReference>
<evidence type="ECO:0000256" key="2">
    <source>
        <dbReference type="ARBA" id="ARBA00022475"/>
    </source>
</evidence>
<dbReference type="EMBL" id="JBHLYR010000084">
    <property type="protein sequence ID" value="MFB9995301.1"/>
    <property type="molecule type" value="Genomic_DNA"/>
</dbReference>
<protein>
    <submittedName>
        <fullName evidence="10">ABC transporter ATP-binding protein</fullName>
    </submittedName>
</protein>
<gene>
    <name evidence="10" type="ORF">ACFFLM_25460</name>
</gene>
<dbReference type="Pfam" id="PF00005">
    <property type="entry name" value="ABC_tran"/>
    <property type="match status" value="1"/>
</dbReference>
<comment type="caution">
    <text evidence="10">The sequence shown here is derived from an EMBL/GenBank/DDBJ whole genome shotgun (WGS) entry which is preliminary data.</text>
</comment>
<dbReference type="Proteomes" id="UP001589733">
    <property type="component" value="Unassembled WGS sequence"/>
</dbReference>
<evidence type="ECO:0000313" key="10">
    <source>
        <dbReference type="EMBL" id="MFB9995301.1"/>
    </source>
</evidence>
<dbReference type="InterPro" id="IPR003593">
    <property type="entry name" value="AAA+_ATPase"/>
</dbReference>
<accession>A0ABV6BA61</accession>
<keyword evidence="7" id="KW-0406">Ion transport</keyword>
<evidence type="ECO:0000313" key="11">
    <source>
        <dbReference type="Proteomes" id="UP001589733"/>
    </source>
</evidence>
<dbReference type="PROSITE" id="PS00211">
    <property type="entry name" value="ABC_TRANSPORTER_1"/>
    <property type="match status" value="1"/>
</dbReference>
<dbReference type="SMART" id="SM00382">
    <property type="entry name" value="AAA"/>
    <property type="match status" value="1"/>
</dbReference>
<keyword evidence="3" id="KW-0410">Iron transport</keyword>
<keyword evidence="11" id="KW-1185">Reference proteome</keyword>
<dbReference type="PANTHER" id="PTHR42781:SF4">
    <property type="entry name" value="SPERMIDINE_PUTRESCINE IMPORT ATP-BINDING PROTEIN POTA"/>
    <property type="match status" value="1"/>
</dbReference>
<reference evidence="10 11" key="1">
    <citation type="submission" date="2024-09" db="EMBL/GenBank/DDBJ databases">
        <authorList>
            <person name="Sun Q."/>
            <person name="Mori K."/>
        </authorList>
    </citation>
    <scope>NUCLEOTIDE SEQUENCE [LARGE SCALE GENOMIC DNA]</scope>
    <source>
        <strain evidence="10 11">JCM 13503</strain>
    </source>
</reference>
<evidence type="ECO:0000256" key="3">
    <source>
        <dbReference type="ARBA" id="ARBA00022496"/>
    </source>
</evidence>
<evidence type="ECO:0000256" key="7">
    <source>
        <dbReference type="ARBA" id="ARBA00023065"/>
    </source>
</evidence>
<organism evidence="10 11">
    <name type="scientific">Deinococcus oregonensis</name>
    <dbReference type="NCBI Taxonomy" id="1805970"/>
    <lineage>
        <taxon>Bacteria</taxon>
        <taxon>Thermotogati</taxon>
        <taxon>Deinococcota</taxon>
        <taxon>Deinococci</taxon>
        <taxon>Deinococcales</taxon>
        <taxon>Deinococcaceae</taxon>
        <taxon>Deinococcus</taxon>
    </lineage>
</organism>
<keyword evidence="5 10" id="KW-0067">ATP-binding</keyword>
<dbReference type="InterPro" id="IPR015853">
    <property type="entry name" value="ABC_transpr_FbpC"/>
</dbReference>
<sequence length="335" mass="35502">MKTESALSALNARNLSKRYGGAAGIQAAQNVSLSVAAGETVALLGPSGCGKSTMLRMIAGLEVPDSGTVKVGGRDVTALPPEARHIGLVFQDYALFPHLSVLDNVAYGPRVRGMPRPQAWAQAQDTLELVNLTEFGDRRVTELSGGQAQRVALARALATASPLLLLDEPLSNLDERLRAELRGELRALFARVGAGVLLVTHDQREALALAGRVAVMRAGQIVQQGAARDVFERPATAWVAAFLGQANLWPQPGGMCLLVPEQALTLGEGEAYAVIARQPDDSGETVQVAHPRGTLTLALSARESLHIVEGRLRVQVDEGLIQAVPDDREAANTLI</sequence>
<dbReference type="RefSeq" id="WP_380017093.1">
    <property type="nucleotide sequence ID" value="NZ_JBHLYR010000084.1"/>
</dbReference>
<dbReference type="Gene3D" id="3.40.50.300">
    <property type="entry name" value="P-loop containing nucleotide triphosphate hydrolases"/>
    <property type="match status" value="1"/>
</dbReference>
<evidence type="ECO:0000259" key="9">
    <source>
        <dbReference type="PROSITE" id="PS50893"/>
    </source>
</evidence>
<proteinExistence type="predicted"/>
<feature type="domain" description="ABC transporter" evidence="9">
    <location>
        <begin position="10"/>
        <end position="243"/>
    </location>
</feature>
<evidence type="ECO:0000256" key="5">
    <source>
        <dbReference type="ARBA" id="ARBA00022840"/>
    </source>
</evidence>
<dbReference type="SUPFAM" id="SSF52540">
    <property type="entry name" value="P-loop containing nucleoside triphosphate hydrolases"/>
    <property type="match status" value="1"/>
</dbReference>
<keyword evidence="6" id="KW-0408">Iron</keyword>
<evidence type="ECO:0000256" key="4">
    <source>
        <dbReference type="ARBA" id="ARBA00022741"/>
    </source>
</evidence>
<dbReference type="PANTHER" id="PTHR42781">
    <property type="entry name" value="SPERMIDINE/PUTRESCINE IMPORT ATP-BINDING PROTEIN POTA"/>
    <property type="match status" value="1"/>
</dbReference>
<keyword evidence="4" id="KW-0547">Nucleotide-binding</keyword>
<evidence type="ECO:0000256" key="1">
    <source>
        <dbReference type="ARBA" id="ARBA00022448"/>
    </source>
</evidence>
<dbReference type="GO" id="GO:0005524">
    <property type="term" value="F:ATP binding"/>
    <property type="evidence" value="ECO:0007669"/>
    <property type="project" value="UniProtKB-KW"/>
</dbReference>
<evidence type="ECO:0000256" key="6">
    <source>
        <dbReference type="ARBA" id="ARBA00023004"/>
    </source>
</evidence>
<dbReference type="CDD" id="cd03259">
    <property type="entry name" value="ABC_Carb_Solutes_like"/>
    <property type="match status" value="1"/>
</dbReference>
<dbReference type="InterPro" id="IPR003439">
    <property type="entry name" value="ABC_transporter-like_ATP-bd"/>
</dbReference>
<keyword evidence="1" id="KW-0813">Transport</keyword>
<keyword evidence="8" id="KW-0472">Membrane</keyword>
<dbReference type="InterPro" id="IPR017871">
    <property type="entry name" value="ABC_transporter-like_CS"/>
</dbReference>
<evidence type="ECO:0000256" key="8">
    <source>
        <dbReference type="ARBA" id="ARBA00023136"/>
    </source>
</evidence>